<name>A0A1Y1YFA5_9FUNG</name>
<dbReference type="EMBL" id="MCFE01000149">
    <property type="protein sequence ID" value="ORX96655.1"/>
    <property type="molecule type" value="Genomic_DNA"/>
</dbReference>
<dbReference type="AlphaFoldDB" id="A0A1Y1YFA5"/>
<sequence length="73" mass="8880">MIRQYSKHYQRSDSDKRMISSVSEYIATQYKTTSLEQQTLLSDNAYMVEIEFAWTEHMDIRFPNPWPVYWHVT</sequence>
<keyword evidence="2" id="KW-1185">Reference proteome</keyword>
<accession>A0A1Y1YFA5</accession>
<organism evidence="1 2">
    <name type="scientific">Basidiobolus meristosporus CBS 931.73</name>
    <dbReference type="NCBI Taxonomy" id="1314790"/>
    <lineage>
        <taxon>Eukaryota</taxon>
        <taxon>Fungi</taxon>
        <taxon>Fungi incertae sedis</taxon>
        <taxon>Zoopagomycota</taxon>
        <taxon>Entomophthoromycotina</taxon>
        <taxon>Basidiobolomycetes</taxon>
        <taxon>Basidiobolales</taxon>
        <taxon>Basidiobolaceae</taxon>
        <taxon>Basidiobolus</taxon>
    </lineage>
</organism>
<dbReference type="InParanoid" id="A0A1Y1YFA5"/>
<protein>
    <submittedName>
        <fullName evidence="1">Uncharacterized protein</fullName>
    </submittedName>
</protein>
<comment type="caution">
    <text evidence="1">The sequence shown here is derived from an EMBL/GenBank/DDBJ whole genome shotgun (WGS) entry which is preliminary data.</text>
</comment>
<evidence type="ECO:0000313" key="2">
    <source>
        <dbReference type="Proteomes" id="UP000193498"/>
    </source>
</evidence>
<dbReference type="Proteomes" id="UP000193498">
    <property type="component" value="Unassembled WGS sequence"/>
</dbReference>
<gene>
    <name evidence="1" type="ORF">K493DRAFT_17913</name>
</gene>
<reference evidence="1 2" key="1">
    <citation type="submission" date="2016-07" db="EMBL/GenBank/DDBJ databases">
        <title>Pervasive Adenine N6-methylation of Active Genes in Fungi.</title>
        <authorList>
            <consortium name="DOE Joint Genome Institute"/>
            <person name="Mondo S.J."/>
            <person name="Dannebaum R.O."/>
            <person name="Kuo R.C."/>
            <person name="Labutti K."/>
            <person name="Haridas S."/>
            <person name="Kuo A."/>
            <person name="Salamov A."/>
            <person name="Ahrendt S.R."/>
            <person name="Lipzen A."/>
            <person name="Sullivan W."/>
            <person name="Andreopoulos W.B."/>
            <person name="Clum A."/>
            <person name="Lindquist E."/>
            <person name="Daum C."/>
            <person name="Ramamoorthy G.K."/>
            <person name="Gryganskyi A."/>
            <person name="Culley D."/>
            <person name="Magnuson J.K."/>
            <person name="James T.Y."/>
            <person name="O'Malley M.A."/>
            <person name="Stajich J.E."/>
            <person name="Spatafora J.W."/>
            <person name="Visel A."/>
            <person name="Grigoriev I.V."/>
        </authorList>
    </citation>
    <scope>NUCLEOTIDE SEQUENCE [LARGE SCALE GENOMIC DNA]</scope>
    <source>
        <strain evidence="1 2">CBS 931.73</strain>
    </source>
</reference>
<evidence type="ECO:0000313" key="1">
    <source>
        <dbReference type="EMBL" id="ORX96655.1"/>
    </source>
</evidence>
<proteinExistence type="predicted"/>